<dbReference type="InterPro" id="IPR009057">
    <property type="entry name" value="Homeodomain-like_sf"/>
</dbReference>
<organism evidence="6 7">
    <name type="scientific">Bacillus mesophilum</name>
    <dbReference type="NCBI Taxonomy" id="1071718"/>
    <lineage>
        <taxon>Bacteria</taxon>
        <taxon>Bacillati</taxon>
        <taxon>Bacillota</taxon>
        <taxon>Bacilli</taxon>
        <taxon>Bacillales</taxon>
        <taxon>Bacillaceae</taxon>
        <taxon>Bacillus</taxon>
    </lineage>
</organism>
<protein>
    <submittedName>
        <fullName evidence="6">Sigma-54-dependent transcriptional regulator</fullName>
    </submittedName>
</protein>
<dbReference type="InterPro" id="IPR002078">
    <property type="entry name" value="Sigma_54_int"/>
</dbReference>
<name>A0A7V7RIG4_9BACI</name>
<dbReference type="Gene3D" id="3.40.50.300">
    <property type="entry name" value="P-loop containing nucleotide triphosphate hydrolases"/>
    <property type="match status" value="1"/>
</dbReference>
<dbReference type="GO" id="GO:0043565">
    <property type="term" value="F:sequence-specific DNA binding"/>
    <property type="evidence" value="ECO:0007669"/>
    <property type="project" value="InterPro"/>
</dbReference>
<dbReference type="Pfam" id="PF06506">
    <property type="entry name" value="PrpR_N"/>
    <property type="match status" value="1"/>
</dbReference>
<dbReference type="SUPFAM" id="SSF52540">
    <property type="entry name" value="P-loop containing nucleoside triphosphate hydrolases"/>
    <property type="match status" value="1"/>
</dbReference>
<accession>A0A7V7RIG4</accession>
<dbReference type="Pfam" id="PF25601">
    <property type="entry name" value="AAA_lid_14"/>
    <property type="match status" value="1"/>
</dbReference>
<proteinExistence type="predicted"/>
<dbReference type="InterPro" id="IPR058031">
    <property type="entry name" value="AAA_lid_NorR"/>
</dbReference>
<keyword evidence="4" id="KW-0804">Transcription</keyword>
<feature type="domain" description="Sigma-54 factor interaction" evidence="5">
    <location>
        <begin position="318"/>
        <end position="513"/>
    </location>
</feature>
<sequence>MNKVKLLAIAPYEGLAEILRSISMKREDVMLTIEVGDLSEGVQLAKKHADENFDAIISRGGTAELLRTAVEIPVIEISISVYDVLRAIKMAELYDARFAVVGFSTITERAKLLSDLLQYKLDIITFESEEDVEPILSRLKDHQYDLVVSDRIGSTVAEEIGLNSILISSGNESVASSFNRAIQLVQSLRPLHKEKEIFKQISTSHFDNFLIYNEKGNLWFSHITASDYHDTIFSTVNDYLEKLITFPNQKFEIIVDHFLFTITNDFYFHNDEQFTLIKITKKDAPLIQEDVFSIYNLDSADQTIYDDDYSSANFIGMVRKQIEEYSRTHLPILIIGESGTGKEKAASIIYKKGPFNNNPLYTIDCATINEQQWNSLLSHYNSPLYNVQTTIYFKEIIALDPKQFNKLFEFFSQSNLAQRNRLIFSATLNDTLNNDEIIHSLKYKLSCLQLFLPALRERISDLPSILALYINKLNTSMGKQIIGFEQEALEFMKEFTWENNLDQLHRVLRELVILAEGSYISKDLVKKILSQETRTSMVNPPKVSSIPLNKTLDEINYYIIQAVLEEEGQNKESTAKRLGISRSTLWRKINSAPS</sequence>
<evidence type="ECO:0000313" key="7">
    <source>
        <dbReference type="Proteomes" id="UP000441354"/>
    </source>
</evidence>
<dbReference type="EMBL" id="WBOT01000009">
    <property type="protein sequence ID" value="KAB2330029.1"/>
    <property type="molecule type" value="Genomic_DNA"/>
</dbReference>
<keyword evidence="2" id="KW-0067">ATP-binding</keyword>
<dbReference type="Pfam" id="PF02954">
    <property type="entry name" value="HTH_8"/>
    <property type="match status" value="1"/>
</dbReference>
<dbReference type="SUPFAM" id="SSF46689">
    <property type="entry name" value="Homeodomain-like"/>
    <property type="match status" value="1"/>
</dbReference>
<evidence type="ECO:0000313" key="6">
    <source>
        <dbReference type="EMBL" id="KAB2330029.1"/>
    </source>
</evidence>
<dbReference type="InterPro" id="IPR010524">
    <property type="entry name" value="Sig_transdc_resp-reg_PrpR_N"/>
</dbReference>
<dbReference type="Gene3D" id="1.10.8.60">
    <property type="match status" value="1"/>
</dbReference>
<dbReference type="GO" id="GO:0005524">
    <property type="term" value="F:ATP binding"/>
    <property type="evidence" value="ECO:0007669"/>
    <property type="project" value="UniProtKB-KW"/>
</dbReference>
<evidence type="ECO:0000256" key="1">
    <source>
        <dbReference type="ARBA" id="ARBA00022741"/>
    </source>
</evidence>
<evidence type="ECO:0000256" key="2">
    <source>
        <dbReference type="ARBA" id="ARBA00022840"/>
    </source>
</evidence>
<dbReference type="Gene3D" id="1.10.10.60">
    <property type="entry name" value="Homeodomain-like"/>
    <property type="match status" value="1"/>
</dbReference>
<dbReference type="GO" id="GO:0006355">
    <property type="term" value="P:regulation of DNA-templated transcription"/>
    <property type="evidence" value="ECO:0007669"/>
    <property type="project" value="InterPro"/>
</dbReference>
<dbReference type="PROSITE" id="PS50045">
    <property type="entry name" value="SIGMA54_INTERACT_4"/>
    <property type="match status" value="1"/>
</dbReference>
<dbReference type="InterPro" id="IPR027417">
    <property type="entry name" value="P-loop_NTPase"/>
</dbReference>
<dbReference type="GO" id="GO:0000156">
    <property type="term" value="F:phosphorelay response regulator activity"/>
    <property type="evidence" value="ECO:0007669"/>
    <property type="project" value="InterPro"/>
</dbReference>
<dbReference type="PANTHER" id="PTHR32071">
    <property type="entry name" value="TRANSCRIPTIONAL REGULATORY PROTEIN"/>
    <property type="match status" value="1"/>
</dbReference>
<dbReference type="SUPFAM" id="SSF159800">
    <property type="entry name" value="PrpR receptor domain-like"/>
    <property type="match status" value="1"/>
</dbReference>
<gene>
    <name evidence="6" type="ORF">F7732_19795</name>
</gene>
<keyword evidence="3" id="KW-0805">Transcription regulation</keyword>
<evidence type="ECO:0000256" key="3">
    <source>
        <dbReference type="ARBA" id="ARBA00023015"/>
    </source>
</evidence>
<evidence type="ECO:0000259" key="5">
    <source>
        <dbReference type="PROSITE" id="PS50045"/>
    </source>
</evidence>
<dbReference type="OrthoDB" id="9771372at2"/>
<dbReference type="InterPro" id="IPR002197">
    <property type="entry name" value="HTH_Fis"/>
</dbReference>
<reference evidence="6 7" key="1">
    <citation type="journal article" date="2014" name="Arch. Microbiol.">
        <title>Bacillus mesophilum sp. nov., strain IITR-54T, a novel 4-chlorobiphenyl dechlorinating bacterium.</title>
        <authorList>
            <person name="Manickam N."/>
            <person name="Singh N.K."/>
            <person name="Bajaj A."/>
            <person name="Kumar R.M."/>
            <person name="Kaur G."/>
            <person name="Kaur N."/>
            <person name="Bala M."/>
            <person name="Kumar A."/>
            <person name="Mayilraj S."/>
        </authorList>
    </citation>
    <scope>NUCLEOTIDE SEQUENCE [LARGE SCALE GENOMIC DNA]</scope>
    <source>
        <strain evidence="6 7">IITR-54</strain>
    </source>
</reference>
<dbReference type="Gene3D" id="3.40.50.2300">
    <property type="match status" value="1"/>
</dbReference>
<keyword evidence="1" id="KW-0547">Nucleotide-binding</keyword>
<dbReference type="AlphaFoldDB" id="A0A7V7RIG4"/>
<comment type="caution">
    <text evidence="6">The sequence shown here is derived from an EMBL/GenBank/DDBJ whole genome shotgun (WGS) entry which is preliminary data.</text>
</comment>
<dbReference type="Proteomes" id="UP000441354">
    <property type="component" value="Unassembled WGS sequence"/>
</dbReference>
<evidence type="ECO:0000256" key="4">
    <source>
        <dbReference type="ARBA" id="ARBA00023163"/>
    </source>
</evidence>
<dbReference type="Pfam" id="PF00158">
    <property type="entry name" value="Sigma54_activat"/>
    <property type="match status" value="1"/>
</dbReference>
<dbReference type="Gene3D" id="3.40.50.10660">
    <property type="entry name" value="PrpR receptor domain-like"/>
    <property type="match status" value="1"/>
</dbReference>
<keyword evidence="7" id="KW-1185">Reference proteome</keyword>
<dbReference type="RefSeq" id="WP_151575788.1">
    <property type="nucleotide sequence ID" value="NZ_WBOT01000009.1"/>
</dbReference>